<dbReference type="InterPro" id="IPR000415">
    <property type="entry name" value="Nitroreductase-like"/>
</dbReference>
<feature type="compositionally biased region" description="Low complexity" evidence="1">
    <location>
        <begin position="1"/>
        <end position="21"/>
    </location>
</feature>
<accession>A0A8H1QTW7</accession>
<gene>
    <name evidence="2" type="ORF">D8771_03370</name>
</gene>
<dbReference type="Proteomes" id="UP000298111">
    <property type="component" value="Unassembled WGS sequence"/>
</dbReference>
<proteinExistence type="predicted"/>
<evidence type="ECO:0000256" key="1">
    <source>
        <dbReference type="SAM" id="MobiDB-lite"/>
    </source>
</evidence>
<comment type="caution">
    <text evidence="2">The sequence shown here is derived from an EMBL/GenBank/DDBJ whole genome shotgun (WGS) entry which is preliminary data.</text>
</comment>
<sequence length="417" mass="43863">MTDTVSGTSGTSGAPGASDPSDAPGAVRPPADPGAGGFTEALAEATAVASLAPSSHNCQPWALARLTGERARAAARLFAGTGNRTGPAGDGTETLALAMDRTRTIGALAAHDVEMRVSCGAYWQLLLSALAAQGWHPEGIEYPATDGEGRRLAGDRWPKSWSLLGVARVRRTGDGDGSLRRLRETAAARRTNRGPYGASGIGTDVLAELTGPSAGAAAGAPVAVTHLRGETERRAFGNFVARHGGRDFSHDAAWRETFAYLRPNASAAALRGDGFTLEQLFGPMSAARHHLLRTALAPRTMRVLRFAGYPGLLASQLAAIVRRTPAVTVMHFLADEPSGADMVRAGARLADYWLRATHAGLALHPVSVVVQHDDVRAALAERFGLRGRVFFVARLGHPTAQFPATPRHREAAAHLRL</sequence>
<evidence type="ECO:0000313" key="2">
    <source>
        <dbReference type="EMBL" id="TGG88524.1"/>
    </source>
</evidence>
<dbReference type="RefSeq" id="WP_135566653.1">
    <property type="nucleotide sequence ID" value="NZ_CP103060.1"/>
</dbReference>
<dbReference type="SUPFAM" id="SSF55469">
    <property type="entry name" value="FMN-dependent nitroreductase-like"/>
    <property type="match status" value="1"/>
</dbReference>
<name>A0A8H1QTW7_9ACTN</name>
<dbReference type="Gene3D" id="3.40.109.10">
    <property type="entry name" value="NADH Oxidase"/>
    <property type="match status" value="2"/>
</dbReference>
<organism evidence="2 3">
    <name type="scientific">Streptomyces albus</name>
    <dbReference type="NCBI Taxonomy" id="1888"/>
    <lineage>
        <taxon>Bacteria</taxon>
        <taxon>Bacillati</taxon>
        <taxon>Actinomycetota</taxon>
        <taxon>Actinomycetes</taxon>
        <taxon>Kitasatosporales</taxon>
        <taxon>Streptomycetaceae</taxon>
        <taxon>Streptomyces</taxon>
    </lineage>
</organism>
<evidence type="ECO:0000313" key="3">
    <source>
        <dbReference type="Proteomes" id="UP000298111"/>
    </source>
</evidence>
<dbReference type="GO" id="GO:0016491">
    <property type="term" value="F:oxidoreductase activity"/>
    <property type="evidence" value="ECO:0007669"/>
    <property type="project" value="InterPro"/>
</dbReference>
<dbReference type="AlphaFoldDB" id="A0A8H1QTW7"/>
<reference evidence="2 3" key="1">
    <citation type="submission" date="2018-10" db="EMBL/GenBank/DDBJ databases">
        <title>Isolation of pseudouridimycin from Streptomyces albus DSM 40763.</title>
        <authorList>
            <person name="Rosenqvist P."/>
            <person name="Metsae-Ketelae M."/>
            <person name="Virta P."/>
        </authorList>
    </citation>
    <scope>NUCLEOTIDE SEQUENCE [LARGE SCALE GENOMIC DNA]</scope>
    <source>
        <strain evidence="2 3">DSM 40763</strain>
    </source>
</reference>
<dbReference type="EMBL" id="RCIY01000009">
    <property type="protein sequence ID" value="TGG88524.1"/>
    <property type="molecule type" value="Genomic_DNA"/>
</dbReference>
<dbReference type="GeneID" id="75185027"/>
<protein>
    <submittedName>
        <fullName evidence="2">RedV protein</fullName>
    </submittedName>
</protein>
<feature type="region of interest" description="Disordered" evidence="1">
    <location>
        <begin position="1"/>
        <end position="38"/>
    </location>
</feature>